<dbReference type="Proteomes" id="UP000016860">
    <property type="component" value="Unassembled WGS sequence"/>
</dbReference>
<evidence type="ECO:0008006" key="3">
    <source>
        <dbReference type="Google" id="ProtNLM"/>
    </source>
</evidence>
<dbReference type="OrthoDB" id="1852724at2"/>
<dbReference type="InterPro" id="IPR049254">
    <property type="entry name" value="Phage_tail_terminator"/>
</dbReference>
<evidence type="ECO:0000313" key="1">
    <source>
        <dbReference type="EMBL" id="EPR12497.1"/>
    </source>
</evidence>
<organism evidence="1 2">
    <name type="scientific">Ruminiclostridium papyrosolvens C7</name>
    <dbReference type="NCBI Taxonomy" id="1330534"/>
    <lineage>
        <taxon>Bacteria</taxon>
        <taxon>Bacillati</taxon>
        <taxon>Bacillota</taxon>
        <taxon>Clostridia</taxon>
        <taxon>Eubacteriales</taxon>
        <taxon>Oscillospiraceae</taxon>
        <taxon>Ruminiclostridium</taxon>
    </lineage>
</organism>
<accession>U4R2H0</accession>
<proteinExistence type="predicted"/>
<dbReference type="RefSeq" id="WP_020815165.1">
    <property type="nucleotide sequence ID" value="NZ_ATAY01000026.1"/>
</dbReference>
<reference evidence="1 2" key="1">
    <citation type="journal article" date="2013" name="Genome Announc.">
        <title>Draft Genome Sequence of the Cellulolytic Bacterium Clostridium papyrosolvens C7 (ATCC 700395).</title>
        <authorList>
            <person name="Zepeda V."/>
            <person name="Dassa B."/>
            <person name="Borovok I."/>
            <person name="Lamed R."/>
            <person name="Bayer E.A."/>
            <person name="Cate J.H."/>
        </authorList>
    </citation>
    <scope>NUCLEOTIDE SEQUENCE [LARGE SCALE GENOMIC DNA]</scope>
    <source>
        <strain evidence="1 2">C7</strain>
    </source>
</reference>
<sequence length="149" mass="17205">MVTAIEIMTGVNTVLVEIEPEYKVYLQRCPKDFKRPSFLIQYVRTSRRDMNKSTVEKTVYLTVTCFVEKDTYYRSDADELAEIQEKIMQAFTEKHITVNDRAIKMQSSTGGFEEDIAFIDLQCTYFDNRTDAVDTTPLVVSVSTNLEEV</sequence>
<evidence type="ECO:0000313" key="2">
    <source>
        <dbReference type="Proteomes" id="UP000016860"/>
    </source>
</evidence>
<dbReference type="STRING" id="1330534.L323_08060"/>
<gene>
    <name evidence="1" type="ORF">L323_08060</name>
</gene>
<dbReference type="PATRIC" id="fig|1330534.3.peg.1610"/>
<dbReference type="Pfam" id="PF20765">
    <property type="entry name" value="Phage_tail_terminator_8"/>
    <property type="match status" value="1"/>
</dbReference>
<dbReference type="AlphaFoldDB" id="U4R2H0"/>
<protein>
    <recommendedName>
        <fullName evidence="3">Phage protein</fullName>
    </recommendedName>
</protein>
<name>U4R2H0_9FIRM</name>
<dbReference type="EMBL" id="ATAY01000026">
    <property type="protein sequence ID" value="EPR12497.1"/>
    <property type="molecule type" value="Genomic_DNA"/>
</dbReference>
<comment type="caution">
    <text evidence="1">The sequence shown here is derived from an EMBL/GenBank/DDBJ whole genome shotgun (WGS) entry which is preliminary data.</text>
</comment>